<dbReference type="PANTHER" id="PTHR13288">
    <property type="entry name" value="SPLICING FACTOR 45 SPF45"/>
    <property type="match status" value="1"/>
</dbReference>
<feature type="compositionally biased region" description="Basic and acidic residues" evidence="6">
    <location>
        <begin position="185"/>
        <end position="201"/>
    </location>
</feature>
<dbReference type="InParanoid" id="A0A0H2S3D3"/>
<dbReference type="PROSITE" id="PS50174">
    <property type="entry name" value="G_PATCH"/>
    <property type="match status" value="1"/>
</dbReference>
<feature type="region of interest" description="Disordered" evidence="6">
    <location>
        <begin position="395"/>
        <end position="430"/>
    </location>
</feature>
<evidence type="ECO:0000256" key="6">
    <source>
        <dbReference type="SAM" id="MobiDB-lite"/>
    </source>
</evidence>
<keyword evidence="4" id="KW-0508">mRNA splicing</keyword>
<dbReference type="Gene3D" id="3.30.70.330">
    <property type="match status" value="1"/>
</dbReference>
<reference evidence="8 9" key="1">
    <citation type="submission" date="2015-04" db="EMBL/GenBank/DDBJ databases">
        <title>Complete genome sequence of Schizopora paradoxa KUC8140, a cosmopolitan wood degrader in East Asia.</title>
        <authorList>
            <consortium name="DOE Joint Genome Institute"/>
            <person name="Min B."/>
            <person name="Park H."/>
            <person name="Jang Y."/>
            <person name="Kim J.-J."/>
            <person name="Kim K.H."/>
            <person name="Pangilinan J."/>
            <person name="Lipzen A."/>
            <person name="Riley R."/>
            <person name="Grigoriev I.V."/>
            <person name="Spatafora J.W."/>
            <person name="Choi I.-G."/>
        </authorList>
    </citation>
    <scope>NUCLEOTIDE SEQUENCE [LARGE SCALE GENOMIC DNA]</scope>
    <source>
        <strain evidence="8 9">KUC8140</strain>
    </source>
</reference>
<dbReference type="GO" id="GO:0003723">
    <property type="term" value="F:RNA binding"/>
    <property type="evidence" value="ECO:0007669"/>
    <property type="project" value="UniProtKB-KW"/>
</dbReference>
<dbReference type="Pfam" id="PF01585">
    <property type="entry name" value="G-patch"/>
    <property type="match status" value="1"/>
</dbReference>
<feature type="compositionally biased region" description="Basic and acidic residues" evidence="6">
    <location>
        <begin position="142"/>
        <end position="167"/>
    </location>
</feature>
<dbReference type="GO" id="GO:0071011">
    <property type="term" value="C:precatalytic spliceosome"/>
    <property type="evidence" value="ECO:0007669"/>
    <property type="project" value="TreeGrafter"/>
</dbReference>
<evidence type="ECO:0000313" key="9">
    <source>
        <dbReference type="Proteomes" id="UP000053477"/>
    </source>
</evidence>
<dbReference type="CDD" id="cd12374">
    <property type="entry name" value="RRM_UHM_SPF45_PUF60"/>
    <property type="match status" value="1"/>
</dbReference>
<evidence type="ECO:0000259" key="7">
    <source>
        <dbReference type="PROSITE" id="PS50174"/>
    </source>
</evidence>
<feature type="compositionally biased region" description="Pro residues" evidence="6">
    <location>
        <begin position="289"/>
        <end position="306"/>
    </location>
</feature>
<dbReference type="InterPro" id="IPR040052">
    <property type="entry name" value="RBM17"/>
</dbReference>
<sequence length="537" mass="58712">MKIKGWSAALAFAPVRRNNPKAKQGAGASSTSRLPVGASIASTPALPPGAVLSSTAVIAAEPILVVPSKATDGAKNEAPVVEVGWGKKIKPPSMILDEDVNGFKSKNKKNSGKKNKGKKNKHAHVVQVWDPDEPYNPLRPNDYTEYKRWKHQEQEERRERLAREKMMKDKKRYRRSESYSGSEYSRSEDEDRPRKTARREGENDDNFAIPPPAPVDTSLTGDEAYARRLAMSRGLGNTNATQPPEPAPVPPPPSETGDEAYARRLAMAQARAQQPEQLQEEPQLAYNPFAPPPSVPPPPPSIPPPAASSVSQDLQDRIKNAREAAAAVAARLAAMASVASENPGDNPPSEEGDDKQYGQGFAARMFAKWGHQEGKGLGANQEGIVNALTVEKLGKEGKKNKQGGKPAPGSSLVRGKIVNDNEDIRGKEDREQFGESSRVVILTNMVGVEDVYDDDLRREIGDECSKNGTVERVVVHLVQPPPPNPDDAVRIFVVFAGPAAAWKTVHEFDGRYFGGRTVRARYFPETQFQRFNLDMAL</sequence>
<dbReference type="SUPFAM" id="SSF54928">
    <property type="entry name" value="RNA-binding domain, RBD"/>
    <property type="match status" value="1"/>
</dbReference>
<dbReference type="InterPro" id="IPR000467">
    <property type="entry name" value="G_patch_dom"/>
</dbReference>
<dbReference type="InterPro" id="IPR035979">
    <property type="entry name" value="RBD_domain_sf"/>
</dbReference>
<organism evidence="8 9">
    <name type="scientific">Schizopora paradoxa</name>
    <dbReference type="NCBI Taxonomy" id="27342"/>
    <lineage>
        <taxon>Eukaryota</taxon>
        <taxon>Fungi</taxon>
        <taxon>Dikarya</taxon>
        <taxon>Basidiomycota</taxon>
        <taxon>Agaricomycotina</taxon>
        <taxon>Agaricomycetes</taxon>
        <taxon>Hymenochaetales</taxon>
        <taxon>Schizoporaceae</taxon>
        <taxon>Schizopora</taxon>
    </lineage>
</organism>
<gene>
    <name evidence="8" type="ORF">SCHPADRAFT_819137</name>
</gene>
<feature type="compositionally biased region" description="Basic residues" evidence="6">
    <location>
        <begin position="105"/>
        <end position="124"/>
    </location>
</feature>
<keyword evidence="2" id="KW-0507">mRNA processing</keyword>
<protein>
    <recommendedName>
        <fullName evidence="7">G-patch domain-containing protein</fullName>
    </recommendedName>
</protein>
<dbReference type="EMBL" id="KQ085891">
    <property type="protein sequence ID" value="KLO18825.1"/>
    <property type="molecule type" value="Genomic_DNA"/>
</dbReference>
<feature type="domain" description="G-patch" evidence="7">
    <location>
        <begin position="358"/>
        <end position="410"/>
    </location>
</feature>
<proteinExistence type="predicted"/>
<evidence type="ECO:0000313" key="8">
    <source>
        <dbReference type="EMBL" id="KLO18825.1"/>
    </source>
</evidence>
<dbReference type="PANTHER" id="PTHR13288:SF8">
    <property type="entry name" value="SPLICING FACTOR 45"/>
    <property type="match status" value="1"/>
</dbReference>
<feature type="compositionally biased region" description="Low complexity" evidence="6">
    <location>
        <begin position="323"/>
        <end position="341"/>
    </location>
</feature>
<feature type="compositionally biased region" description="Basic and acidic residues" evidence="6">
    <location>
        <begin position="417"/>
        <end position="430"/>
    </location>
</feature>
<evidence type="ECO:0000256" key="1">
    <source>
        <dbReference type="ARBA" id="ARBA00004123"/>
    </source>
</evidence>
<feature type="compositionally biased region" description="Low complexity" evidence="6">
    <location>
        <begin position="263"/>
        <end position="285"/>
    </location>
</feature>
<evidence type="ECO:0000256" key="2">
    <source>
        <dbReference type="ARBA" id="ARBA00022664"/>
    </source>
</evidence>
<comment type="subcellular location">
    <subcellularLocation>
        <location evidence="1">Nucleus</location>
    </subcellularLocation>
</comment>
<accession>A0A0H2S3D3</accession>
<feature type="compositionally biased region" description="Pro residues" evidence="6">
    <location>
        <begin position="243"/>
        <end position="254"/>
    </location>
</feature>
<dbReference type="InterPro" id="IPR003954">
    <property type="entry name" value="RRM_euk-type"/>
</dbReference>
<feature type="region of interest" description="Disordered" evidence="6">
    <location>
        <begin position="14"/>
        <end position="35"/>
    </location>
</feature>
<dbReference type="Proteomes" id="UP000053477">
    <property type="component" value="Unassembled WGS sequence"/>
</dbReference>
<dbReference type="OrthoDB" id="5411533at2759"/>
<dbReference type="AlphaFoldDB" id="A0A0H2S3D3"/>
<evidence type="ECO:0000256" key="4">
    <source>
        <dbReference type="ARBA" id="ARBA00023187"/>
    </source>
</evidence>
<name>A0A0H2S3D3_9AGAM</name>
<keyword evidence="5" id="KW-0539">Nucleus</keyword>
<dbReference type="GO" id="GO:0045292">
    <property type="term" value="P:mRNA cis splicing, via spliceosome"/>
    <property type="evidence" value="ECO:0007669"/>
    <property type="project" value="InterPro"/>
</dbReference>
<keyword evidence="3" id="KW-0694">RNA-binding</keyword>
<evidence type="ECO:0000256" key="3">
    <source>
        <dbReference type="ARBA" id="ARBA00022884"/>
    </source>
</evidence>
<dbReference type="InterPro" id="IPR012677">
    <property type="entry name" value="Nucleotide-bd_a/b_plait_sf"/>
</dbReference>
<dbReference type="SMART" id="SM00361">
    <property type="entry name" value="RRM_1"/>
    <property type="match status" value="1"/>
</dbReference>
<keyword evidence="9" id="KW-1185">Reference proteome</keyword>
<dbReference type="STRING" id="27342.A0A0H2S3D3"/>
<feature type="region of interest" description="Disordered" evidence="6">
    <location>
        <begin position="92"/>
        <end position="357"/>
    </location>
</feature>
<evidence type="ECO:0000256" key="5">
    <source>
        <dbReference type="ARBA" id="ARBA00023242"/>
    </source>
</evidence>
<dbReference type="FunFam" id="3.30.70.330:FF:000382">
    <property type="entry name" value="G-patch domain-containing protein"/>
    <property type="match status" value="1"/>
</dbReference>